<dbReference type="EMBL" id="CP046453">
    <property type="protein sequence ID" value="QGU05142.1"/>
    <property type="molecule type" value="Genomic_DNA"/>
</dbReference>
<protein>
    <submittedName>
        <fullName evidence="7">Polysaccharide biosynthesis protein</fullName>
    </submittedName>
</protein>
<dbReference type="AlphaFoldDB" id="A0A6B8VIH2"/>
<dbReference type="Pfam" id="PF01943">
    <property type="entry name" value="Polysacc_synt"/>
    <property type="match status" value="1"/>
</dbReference>
<gene>
    <name evidence="7" type="ORF">CETAM_09465</name>
</gene>
<dbReference type="GO" id="GO:0005886">
    <property type="term" value="C:plasma membrane"/>
    <property type="evidence" value="ECO:0007669"/>
    <property type="project" value="UniProtKB-SubCell"/>
</dbReference>
<accession>A0A6B8VIH2</accession>
<keyword evidence="2" id="KW-1003">Cell membrane</keyword>
<sequence>MTAKSGHAKATLVKNTVILAVGKFSSQLITFLMLPLYTAFLSPSEYGIVDVVITYVALLAPAITIQMEMAVFRFLIEARENEIEKTRIISNSLQIVLAMLLLFFPGAIVVQSFVNVPYIWIILGIIAMAVFSGLCLQIARGLGKNFNYAIASIVIGVMTAVSNFVLIVYLEMGASGLLLSMLLAYSVSTVYLVLSLRLYRYVSFGVSDKGLRKKLLKYAAPLVPNSIAWWVINAADRTIILLVLGLAANGIYAIASKFPLIYTAVFAVFGLSWTESASVHINDKDRGKFFSDTFDAAFRFFGSIGLGIIASLPFVFPILVNERYEEAYVYIPVMILGALFNSIVGLYGAVYVAKKMTGKVATTSIMAAAISISINLLFINFIGLFSAAVANAVAFLSMAIYRHYDLKKYVTISYRKSLIFKLAFLYSTVIVSYYLDYFYLNIATIASVIIIAYILNRGAVGFLKTRLSSRFRSSTNM</sequence>
<keyword evidence="8" id="KW-1185">Reference proteome</keyword>
<dbReference type="PANTHER" id="PTHR30250:SF11">
    <property type="entry name" value="O-ANTIGEN TRANSPORTER-RELATED"/>
    <property type="match status" value="1"/>
</dbReference>
<feature type="transmembrane region" description="Helical" evidence="6">
    <location>
        <begin position="116"/>
        <end position="136"/>
    </location>
</feature>
<keyword evidence="4 6" id="KW-1133">Transmembrane helix</keyword>
<feature type="transmembrane region" description="Helical" evidence="6">
    <location>
        <begin position="176"/>
        <end position="194"/>
    </location>
</feature>
<evidence type="ECO:0000256" key="3">
    <source>
        <dbReference type="ARBA" id="ARBA00022692"/>
    </source>
</evidence>
<evidence type="ECO:0000256" key="1">
    <source>
        <dbReference type="ARBA" id="ARBA00004651"/>
    </source>
</evidence>
<name>A0A6B8VIH2_9CORY</name>
<evidence type="ECO:0000313" key="8">
    <source>
        <dbReference type="Proteomes" id="UP000425178"/>
    </source>
</evidence>
<dbReference type="PANTHER" id="PTHR30250">
    <property type="entry name" value="PST FAMILY PREDICTED COLANIC ACID TRANSPORTER"/>
    <property type="match status" value="1"/>
</dbReference>
<evidence type="ECO:0000256" key="5">
    <source>
        <dbReference type="ARBA" id="ARBA00023136"/>
    </source>
</evidence>
<feature type="transmembrane region" description="Helical" evidence="6">
    <location>
        <begin position="12"/>
        <end position="40"/>
    </location>
</feature>
<keyword evidence="3 6" id="KW-0812">Transmembrane</keyword>
<keyword evidence="5 6" id="KW-0472">Membrane</keyword>
<evidence type="ECO:0000313" key="7">
    <source>
        <dbReference type="EMBL" id="QGU05142.1"/>
    </source>
</evidence>
<evidence type="ECO:0000256" key="6">
    <source>
        <dbReference type="SAM" id="Phobius"/>
    </source>
</evidence>
<dbReference type="InterPro" id="IPR050833">
    <property type="entry name" value="Poly_Biosynth_Transport"/>
</dbReference>
<feature type="transmembrane region" description="Helical" evidence="6">
    <location>
        <begin position="88"/>
        <end position="110"/>
    </location>
</feature>
<dbReference type="Proteomes" id="UP000425178">
    <property type="component" value="Chromosome"/>
</dbReference>
<feature type="transmembrane region" description="Helical" evidence="6">
    <location>
        <begin position="365"/>
        <end position="397"/>
    </location>
</feature>
<organism evidence="7 8">
    <name type="scientific">Corynebacterium comes</name>
    <dbReference type="NCBI Taxonomy" id="2675218"/>
    <lineage>
        <taxon>Bacteria</taxon>
        <taxon>Bacillati</taxon>
        <taxon>Actinomycetota</taxon>
        <taxon>Actinomycetes</taxon>
        <taxon>Mycobacteriales</taxon>
        <taxon>Corynebacteriaceae</taxon>
        <taxon>Corynebacterium</taxon>
    </lineage>
</organism>
<feature type="transmembrane region" description="Helical" evidence="6">
    <location>
        <begin position="300"/>
        <end position="320"/>
    </location>
</feature>
<proteinExistence type="predicted"/>
<dbReference type="KEGG" id="ccoe:CETAM_09465"/>
<comment type="subcellular location">
    <subcellularLocation>
        <location evidence="1">Cell membrane</location>
        <topology evidence="1">Multi-pass membrane protein</topology>
    </subcellularLocation>
</comment>
<feature type="transmembrane region" description="Helical" evidence="6">
    <location>
        <begin position="148"/>
        <end position="170"/>
    </location>
</feature>
<evidence type="ECO:0000256" key="4">
    <source>
        <dbReference type="ARBA" id="ARBA00022989"/>
    </source>
</evidence>
<feature type="transmembrane region" description="Helical" evidence="6">
    <location>
        <begin position="238"/>
        <end position="255"/>
    </location>
</feature>
<feature type="transmembrane region" description="Helical" evidence="6">
    <location>
        <begin position="441"/>
        <end position="463"/>
    </location>
</feature>
<dbReference type="RefSeq" id="WP_156228622.1">
    <property type="nucleotide sequence ID" value="NZ_CP046453.1"/>
</dbReference>
<dbReference type="InterPro" id="IPR002797">
    <property type="entry name" value="Polysacc_synth"/>
</dbReference>
<evidence type="ECO:0000256" key="2">
    <source>
        <dbReference type="ARBA" id="ARBA00022475"/>
    </source>
</evidence>
<feature type="transmembrane region" description="Helical" evidence="6">
    <location>
        <begin position="52"/>
        <end position="76"/>
    </location>
</feature>
<reference evidence="7 8" key="1">
    <citation type="journal article" date="2021" name="Int. J. Syst. Evol. Microbiol.">
        <title>Classification of three corynebacterial strains isolated from a small paddock in North Rhine-Westphalia: proposal of &lt;i&gt;Corynebacterium kalinowskii&lt;/i&gt; sp. nov., &lt;i&gt;Corynebacterium comes&lt;/i&gt; sp. nov. and &lt;i&gt;Corynebacterium occultum&lt;/i&gt; sp. nov.</title>
        <authorList>
            <person name="Schaffert L."/>
            <person name="Ruwe M."/>
            <person name="Milse J."/>
            <person name="Hanuschka K."/>
            <person name="Ortseifen V."/>
            <person name="Droste J."/>
            <person name="Brandt D."/>
            <person name="Schl L."/>
            <person name="Kutter Y."/>
            <person name="Vinke S."/>
            <person name="Vieh P."/>
            <person name="Jacob L."/>
            <person name="L N.C."/>
            <person name="Schulte-Berndt E."/>
            <person name="Hain C."/>
            <person name="Linder M."/>
            <person name="Schmidt P."/>
            <person name="Wollenschl L."/>
            <person name="Luttermann T."/>
            <person name="Thieme E."/>
            <person name="Hassa J."/>
            <person name="Haak M."/>
            <person name="Wittchen M."/>
            <person name="Mentz A."/>
            <person name="Persicke M."/>
            <person name="Busche T."/>
            <person name="R C."/>
        </authorList>
    </citation>
    <scope>NUCLEOTIDE SEQUENCE [LARGE SCALE GENOMIC DNA]</scope>
    <source>
        <strain evidence="7 8">2019</strain>
    </source>
</reference>
<feature type="transmembrane region" description="Helical" evidence="6">
    <location>
        <begin position="327"/>
        <end position="353"/>
    </location>
</feature>
<feature type="transmembrane region" description="Helical" evidence="6">
    <location>
        <begin position="418"/>
        <end position="435"/>
    </location>
</feature>